<evidence type="ECO:0000256" key="9">
    <source>
        <dbReference type="ARBA" id="ARBA00023136"/>
    </source>
</evidence>
<name>A0A6M4MEJ8_9ALTE</name>
<evidence type="ECO:0000256" key="1">
    <source>
        <dbReference type="ARBA" id="ARBA00002254"/>
    </source>
</evidence>
<dbReference type="KEGG" id="apel:CA267_009750"/>
<evidence type="ECO:0000313" key="13">
    <source>
        <dbReference type="Proteomes" id="UP000219285"/>
    </source>
</evidence>
<feature type="chain" id="PRO_5028996080" description="Flagellar protein FliL" evidence="11">
    <location>
        <begin position="27"/>
        <end position="138"/>
    </location>
</feature>
<reference evidence="12 13" key="2">
    <citation type="submission" date="2020-04" db="EMBL/GenBank/DDBJ databases">
        <title>Complete genome sequence of Alteromonas pelagimontana 5.12T.</title>
        <authorList>
            <person name="Sinha R.K."/>
            <person name="Krishnan K.P."/>
            <person name="Kurian J.P."/>
        </authorList>
    </citation>
    <scope>NUCLEOTIDE SEQUENCE [LARGE SCALE GENOMIC DNA]</scope>
    <source>
        <strain evidence="12 13">5.12</strain>
    </source>
</reference>
<evidence type="ECO:0000256" key="10">
    <source>
        <dbReference type="RuleBase" id="RU364125"/>
    </source>
</evidence>
<comment type="subcellular location">
    <subcellularLocation>
        <location evidence="10">Cell inner membrane</location>
    </subcellularLocation>
    <subcellularLocation>
        <location evidence="2">Cell membrane</location>
        <topology evidence="2">Single-pass membrane protein</topology>
    </subcellularLocation>
</comment>
<evidence type="ECO:0000256" key="11">
    <source>
        <dbReference type="SAM" id="SignalP"/>
    </source>
</evidence>
<reference evidence="13" key="1">
    <citation type="submission" date="2014-12" db="EMBL/GenBank/DDBJ databases">
        <title>Complete genome sequence of a multi-drug resistant Klebsiella pneumoniae.</title>
        <authorList>
            <person name="Hua X."/>
            <person name="Chen Q."/>
            <person name="Li X."/>
            <person name="Feng Y."/>
            <person name="Ruan Z."/>
            <person name="Yu Y."/>
        </authorList>
    </citation>
    <scope>NUCLEOTIDE SEQUENCE [LARGE SCALE GENOMIC DNA]</scope>
    <source>
        <strain evidence="13">5.12</strain>
    </source>
</reference>
<evidence type="ECO:0000256" key="6">
    <source>
        <dbReference type="ARBA" id="ARBA00022692"/>
    </source>
</evidence>
<keyword evidence="11" id="KW-0732">Signal</keyword>
<evidence type="ECO:0000256" key="7">
    <source>
        <dbReference type="ARBA" id="ARBA00022779"/>
    </source>
</evidence>
<keyword evidence="6" id="KW-0812">Transmembrane</keyword>
<keyword evidence="4" id="KW-1003">Cell membrane</keyword>
<keyword evidence="13" id="KW-1185">Reference proteome</keyword>
<dbReference type="PANTHER" id="PTHR35091:SF5">
    <property type="entry name" value="FLAGELLAR PROTEIN FLIL"/>
    <property type="match status" value="1"/>
</dbReference>
<dbReference type="Pfam" id="PF03748">
    <property type="entry name" value="FliL"/>
    <property type="match status" value="1"/>
</dbReference>
<keyword evidence="10" id="KW-0997">Cell inner membrane</keyword>
<evidence type="ECO:0000256" key="8">
    <source>
        <dbReference type="ARBA" id="ARBA00022989"/>
    </source>
</evidence>
<evidence type="ECO:0000256" key="2">
    <source>
        <dbReference type="ARBA" id="ARBA00004162"/>
    </source>
</evidence>
<evidence type="ECO:0000256" key="3">
    <source>
        <dbReference type="ARBA" id="ARBA00008281"/>
    </source>
</evidence>
<organism evidence="12 13">
    <name type="scientific">Alteromonas pelagimontana</name>
    <dbReference type="NCBI Taxonomy" id="1858656"/>
    <lineage>
        <taxon>Bacteria</taxon>
        <taxon>Pseudomonadati</taxon>
        <taxon>Pseudomonadota</taxon>
        <taxon>Gammaproteobacteria</taxon>
        <taxon>Alteromonadales</taxon>
        <taxon>Alteromonadaceae</taxon>
        <taxon>Alteromonas/Salinimonas group</taxon>
        <taxon>Alteromonas</taxon>
    </lineage>
</organism>
<keyword evidence="8" id="KW-1133">Transmembrane helix</keyword>
<dbReference type="AlphaFoldDB" id="A0A6M4MEJ8"/>
<keyword evidence="12" id="KW-0966">Cell projection</keyword>
<sequence length="138" mass="15319">MKTRFLRLASACALVITLVSSSPAFAQAKDNYAYIGVEPEIVTNYIGASARKLGYIRVTIELMINNVDQLEIAEHHMPLLRATAIEILGAQTGDKVKSLTGREEIRRAILTALQTLMKEETGSEVVKDVIFTKYLYQS</sequence>
<comment type="function">
    <text evidence="1 10">Controls the rotational direction of flagella during chemotaxis.</text>
</comment>
<comment type="similarity">
    <text evidence="3 10">Belongs to the FliL family.</text>
</comment>
<evidence type="ECO:0000256" key="4">
    <source>
        <dbReference type="ARBA" id="ARBA00022475"/>
    </source>
</evidence>
<keyword evidence="12" id="KW-0969">Cilium</keyword>
<keyword evidence="7 10" id="KW-0283">Flagellar rotation</keyword>
<feature type="signal peptide" evidence="11">
    <location>
        <begin position="1"/>
        <end position="26"/>
    </location>
</feature>
<dbReference type="GO" id="GO:0006935">
    <property type="term" value="P:chemotaxis"/>
    <property type="evidence" value="ECO:0007669"/>
    <property type="project" value="UniProtKB-KW"/>
</dbReference>
<gene>
    <name evidence="12" type="primary">fliL</name>
    <name evidence="12" type="ORF">CA267_009750</name>
</gene>
<keyword evidence="12" id="KW-0282">Flagellum</keyword>
<proteinExistence type="inferred from homology"/>
<keyword evidence="5 10" id="KW-0145">Chemotaxis</keyword>
<dbReference type="GO" id="GO:0009425">
    <property type="term" value="C:bacterial-type flagellum basal body"/>
    <property type="evidence" value="ECO:0007669"/>
    <property type="project" value="InterPro"/>
</dbReference>
<keyword evidence="9 10" id="KW-0472">Membrane</keyword>
<dbReference type="OrthoDB" id="5588622at2"/>
<accession>A0A6M4MEJ8</accession>
<evidence type="ECO:0000313" key="12">
    <source>
        <dbReference type="EMBL" id="QJR81040.1"/>
    </source>
</evidence>
<evidence type="ECO:0000256" key="5">
    <source>
        <dbReference type="ARBA" id="ARBA00022500"/>
    </source>
</evidence>
<dbReference type="GO" id="GO:0005886">
    <property type="term" value="C:plasma membrane"/>
    <property type="evidence" value="ECO:0007669"/>
    <property type="project" value="UniProtKB-SubCell"/>
</dbReference>
<dbReference type="Proteomes" id="UP000219285">
    <property type="component" value="Chromosome"/>
</dbReference>
<protein>
    <recommendedName>
        <fullName evidence="10">Flagellar protein FliL</fullName>
    </recommendedName>
</protein>
<dbReference type="PANTHER" id="PTHR35091">
    <property type="entry name" value="FLAGELLAR PROTEIN FLIL"/>
    <property type="match status" value="1"/>
</dbReference>
<dbReference type="EMBL" id="CP052766">
    <property type="protein sequence ID" value="QJR81040.1"/>
    <property type="molecule type" value="Genomic_DNA"/>
</dbReference>
<dbReference type="InterPro" id="IPR005503">
    <property type="entry name" value="FliL"/>
</dbReference>
<dbReference type="RefSeq" id="WP_075607665.1">
    <property type="nucleotide sequence ID" value="NZ_CP052766.1"/>
</dbReference>
<dbReference type="GO" id="GO:0071978">
    <property type="term" value="P:bacterial-type flagellum-dependent swarming motility"/>
    <property type="evidence" value="ECO:0007669"/>
    <property type="project" value="TreeGrafter"/>
</dbReference>